<keyword evidence="2" id="KW-0227">DNA damage</keyword>
<evidence type="ECO:0000313" key="10">
    <source>
        <dbReference type="Proteomes" id="UP000822688"/>
    </source>
</evidence>
<dbReference type="SUPFAM" id="SSF58022">
    <property type="entry name" value="XRCC4, C-terminal oligomerization domain"/>
    <property type="match status" value="1"/>
</dbReference>
<evidence type="ECO:0000256" key="2">
    <source>
        <dbReference type="ARBA" id="ARBA00022763"/>
    </source>
</evidence>
<evidence type="ECO:0000259" key="8">
    <source>
        <dbReference type="Pfam" id="PF06632"/>
    </source>
</evidence>
<dbReference type="PANTHER" id="PTHR28559:SF1">
    <property type="entry name" value="DNA REPAIR PROTEIN XRCC4"/>
    <property type="match status" value="1"/>
</dbReference>
<dbReference type="Pfam" id="PF06632">
    <property type="entry name" value="XRCC4"/>
    <property type="match status" value="1"/>
</dbReference>
<dbReference type="Gene3D" id="1.20.5.370">
    <property type="match status" value="1"/>
</dbReference>
<evidence type="ECO:0000256" key="1">
    <source>
        <dbReference type="ARBA" id="ARBA00004123"/>
    </source>
</evidence>
<feature type="region of interest" description="Disordered" evidence="7">
    <location>
        <begin position="219"/>
        <end position="316"/>
    </location>
</feature>
<dbReference type="GO" id="GO:0032807">
    <property type="term" value="C:DNA ligase IV complex"/>
    <property type="evidence" value="ECO:0007669"/>
    <property type="project" value="TreeGrafter"/>
</dbReference>
<evidence type="ECO:0000313" key="9">
    <source>
        <dbReference type="EMBL" id="KAG0568582.1"/>
    </source>
</evidence>
<keyword evidence="5" id="KW-0539">Nucleus</keyword>
<dbReference type="GO" id="GO:0006303">
    <property type="term" value="P:double-strand break repair via nonhomologous end joining"/>
    <property type="evidence" value="ECO:0007669"/>
    <property type="project" value="TreeGrafter"/>
</dbReference>
<organism evidence="9 10">
    <name type="scientific">Ceratodon purpureus</name>
    <name type="common">Fire moss</name>
    <name type="synonym">Dicranum purpureum</name>
    <dbReference type="NCBI Taxonomy" id="3225"/>
    <lineage>
        <taxon>Eukaryota</taxon>
        <taxon>Viridiplantae</taxon>
        <taxon>Streptophyta</taxon>
        <taxon>Embryophyta</taxon>
        <taxon>Bryophyta</taxon>
        <taxon>Bryophytina</taxon>
        <taxon>Bryopsida</taxon>
        <taxon>Dicranidae</taxon>
        <taxon>Pseudoditrichales</taxon>
        <taxon>Ditrichaceae</taxon>
        <taxon>Ceratodon</taxon>
    </lineage>
</organism>
<comment type="caution">
    <text evidence="9">The sequence shown here is derived from an EMBL/GenBank/DDBJ whole genome shotgun (WGS) entry which is preliminary data.</text>
</comment>
<reference evidence="9 10" key="1">
    <citation type="submission" date="2020-06" db="EMBL/GenBank/DDBJ databases">
        <title>WGS assembly of Ceratodon purpureus strain R40.</title>
        <authorList>
            <person name="Carey S.B."/>
            <person name="Jenkins J."/>
            <person name="Shu S."/>
            <person name="Lovell J.T."/>
            <person name="Sreedasyam A."/>
            <person name="Maumus F."/>
            <person name="Tiley G.P."/>
            <person name="Fernandez-Pozo N."/>
            <person name="Barry K."/>
            <person name="Chen C."/>
            <person name="Wang M."/>
            <person name="Lipzen A."/>
            <person name="Daum C."/>
            <person name="Saski C.A."/>
            <person name="Payton A.C."/>
            <person name="Mcbreen J.C."/>
            <person name="Conrad R.E."/>
            <person name="Kollar L.M."/>
            <person name="Olsson S."/>
            <person name="Huttunen S."/>
            <person name="Landis J.B."/>
            <person name="Wickett N.J."/>
            <person name="Johnson M.G."/>
            <person name="Rensing S.A."/>
            <person name="Grimwood J."/>
            <person name="Schmutz J."/>
            <person name="Mcdaniel S.F."/>
        </authorList>
    </citation>
    <scope>NUCLEOTIDE SEQUENCE [LARGE SCALE GENOMIC DNA]</scope>
    <source>
        <strain evidence="9 10">R40</strain>
    </source>
</reference>
<name>A0A8T0HHF4_CERPU</name>
<dbReference type="AlphaFoldDB" id="A0A8T0HHF4"/>
<dbReference type="GO" id="GO:0003677">
    <property type="term" value="F:DNA binding"/>
    <property type="evidence" value="ECO:0007669"/>
    <property type="project" value="InterPro"/>
</dbReference>
<evidence type="ECO:0000256" key="7">
    <source>
        <dbReference type="SAM" id="MobiDB-lite"/>
    </source>
</evidence>
<dbReference type="InterPro" id="IPR014751">
    <property type="entry name" value="XRCC4-like_C"/>
</dbReference>
<dbReference type="GO" id="GO:0010165">
    <property type="term" value="P:response to X-ray"/>
    <property type="evidence" value="ECO:0007669"/>
    <property type="project" value="TreeGrafter"/>
</dbReference>
<feature type="compositionally biased region" description="Acidic residues" evidence="7">
    <location>
        <begin position="231"/>
        <end position="242"/>
    </location>
</feature>
<gene>
    <name evidence="9" type="ORF">KC19_6G030800</name>
</gene>
<dbReference type="SUPFAM" id="SSF50809">
    <property type="entry name" value="XRCC4, N-terminal domain"/>
    <property type="match status" value="1"/>
</dbReference>
<accession>A0A8T0HHF4</accession>
<dbReference type="GO" id="GO:0006310">
    <property type="term" value="P:DNA recombination"/>
    <property type="evidence" value="ECO:0007669"/>
    <property type="project" value="UniProtKB-KW"/>
</dbReference>
<keyword evidence="3" id="KW-0233">DNA recombination</keyword>
<evidence type="ECO:0000256" key="3">
    <source>
        <dbReference type="ARBA" id="ARBA00023172"/>
    </source>
</evidence>
<keyword evidence="10" id="KW-1185">Reference proteome</keyword>
<evidence type="ECO:0000256" key="4">
    <source>
        <dbReference type="ARBA" id="ARBA00023204"/>
    </source>
</evidence>
<dbReference type="InterPro" id="IPR053961">
    <property type="entry name" value="XRCC4_N"/>
</dbReference>
<proteinExistence type="inferred from homology"/>
<dbReference type="InterPro" id="IPR010585">
    <property type="entry name" value="DNA_repair_prot_XRCC4"/>
</dbReference>
<sequence>MEEGNKTCARLEVHEGLHDSTVKKTLFVKSTWEPTKAFPTSFSLAVTDGCQAWTFEGSESYVKERADVWDKEVSWVTEKLKFYLTMGQPGVAYHFTKTRDDHRKLSFEIQDKDTNLSLRANLQMVNALSETVICDLLGFLLQGNEKLSLEYRRKCRDLDGLKESNKAYMETSEQCRNEEIQYKKRSLEKFVGILNSKKSKCRELRDENARLKELLRAKENVEKDDSTSSSSDDDDDEDIDDQPLEKEMERGEGSRRSLVSEDAAINEDPAATKPLVAQLEIEPPKEDLPSNAPAALTADAPYTGIQRKRRRPVLQL</sequence>
<dbReference type="GO" id="GO:0005958">
    <property type="term" value="C:DNA-dependent protein kinase-DNA ligase 4 complex"/>
    <property type="evidence" value="ECO:0007669"/>
    <property type="project" value="TreeGrafter"/>
</dbReference>
<dbReference type="PANTHER" id="PTHR28559">
    <property type="entry name" value="DNA REPAIR PROTEIN XRCC4"/>
    <property type="match status" value="1"/>
</dbReference>
<protein>
    <recommendedName>
        <fullName evidence="8">XRCC4 N-terminal domain-containing protein</fullName>
    </recommendedName>
</protein>
<dbReference type="EMBL" id="CM026427">
    <property type="protein sequence ID" value="KAG0568582.1"/>
    <property type="molecule type" value="Genomic_DNA"/>
</dbReference>
<dbReference type="Proteomes" id="UP000822688">
    <property type="component" value="Chromosome 6"/>
</dbReference>
<evidence type="ECO:0000256" key="5">
    <source>
        <dbReference type="ARBA" id="ARBA00023242"/>
    </source>
</evidence>
<dbReference type="InterPro" id="IPR009089">
    <property type="entry name" value="XRCC4_N_sf"/>
</dbReference>
<dbReference type="InterPro" id="IPR038051">
    <property type="entry name" value="XRCC4-like_N_sf"/>
</dbReference>
<feature type="compositionally biased region" description="Basic and acidic residues" evidence="7">
    <location>
        <begin position="243"/>
        <end position="259"/>
    </location>
</feature>
<evidence type="ECO:0000256" key="6">
    <source>
        <dbReference type="ARBA" id="ARBA00025728"/>
    </source>
</evidence>
<dbReference type="Gene3D" id="2.170.210.10">
    <property type="entry name" value="DNA double-strand break repair and VJ recombination XRCC4, N-terminal"/>
    <property type="match status" value="1"/>
</dbReference>
<feature type="domain" description="XRCC4 N-terminal" evidence="8">
    <location>
        <begin position="26"/>
        <end position="119"/>
    </location>
</feature>
<comment type="subcellular location">
    <subcellularLocation>
        <location evidence="1">Nucleus</location>
    </subcellularLocation>
</comment>
<comment type="similarity">
    <text evidence="6">Belongs to the XRCC4-XLF family. XRCC4 subfamily.</text>
</comment>
<keyword evidence="4" id="KW-0234">DNA repair</keyword>
<feature type="compositionally biased region" description="Basic residues" evidence="7">
    <location>
        <begin position="306"/>
        <end position="316"/>
    </location>
</feature>